<dbReference type="STRING" id="764103.G7EAY5"/>
<feature type="signal peptide" evidence="1">
    <location>
        <begin position="1"/>
        <end position="20"/>
    </location>
</feature>
<dbReference type="EMBL" id="BABT02000252">
    <property type="protein sequence ID" value="GAA99995.1"/>
    <property type="molecule type" value="Genomic_DNA"/>
</dbReference>
<protein>
    <recommendedName>
        <fullName evidence="2">Carboxylesterase type B domain-containing protein</fullName>
    </recommendedName>
</protein>
<accession>G7EAY5</accession>
<gene>
    <name evidence="3" type="primary">Mo06698</name>
    <name evidence="3" type="ORF">E5Q_06698</name>
</gene>
<dbReference type="OrthoDB" id="408631at2759"/>
<dbReference type="SUPFAM" id="SSF53474">
    <property type="entry name" value="alpha/beta-Hydrolases"/>
    <property type="match status" value="1"/>
</dbReference>
<evidence type="ECO:0000259" key="2">
    <source>
        <dbReference type="Pfam" id="PF00135"/>
    </source>
</evidence>
<organism evidence="3 4">
    <name type="scientific">Mixia osmundae (strain CBS 9802 / IAM 14324 / JCM 22182 / KY 12970)</name>
    <dbReference type="NCBI Taxonomy" id="764103"/>
    <lineage>
        <taxon>Eukaryota</taxon>
        <taxon>Fungi</taxon>
        <taxon>Dikarya</taxon>
        <taxon>Basidiomycota</taxon>
        <taxon>Pucciniomycotina</taxon>
        <taxon>Mixiomycetes</taxon>
        <taxon>Mixiales</taxon>
        <taxon>Mixiaceae</taxon>
        <taxon>Mixia</taxon>
    </lineage>
</organism>
<dbReference type="ESTHER" id="mixos-g7eay5">
    <property type="family name" value="Fungal_carboxylesterase_lipase"/>
</dbReference>
<dbReference type="InterPro" id="IPR029058">
    <property type="entry name" value="AB_hydrolase_fold"/>
</dbReference>
<dbReference type="PANTHER" id="PTHR11559">
    <property type="entry name" value="CARBOXYLESTERASE"/>
    <property type="match status" value="1"/>
</dbReference>
<dbReference type="HOGENOM" id="CLU_006586_10_6_1"/>
<dbReference type="eggNOG" id="KOG4389">
    <property type="taxonomic scope" value="Eukaryota"/>
</dbReference>
<evidence type="ECO:0000313" key="4">
    <source>
        <dbReference type="Proteomes" id="UP000009131"/>
    </source>
</evidence>
<dbReference type="Pfam" id="PF00135">
    <property type="entry name" value="COesterase"/>
    <property type="match status" value="1"/>
</dbReference>
<proteinExistence type="predicted"/>
<reference evidence="3 4" key="1">
    <citation type="journal article" date="2011" name="J. Gen. Appl. Microbiol.">
        <title>Draft genome sequencing of the enigmatic basidiomycete Mixia osmundae.</title>
        <authorList>
            <person name="Nishida H."/>
            <person name="Nagatsuka Y."/>
            <person name="Sugiyama J."/>
        </authorList>
    </citation>
    <scope>NUCLEOTIDE SEQUENCE [LARGE SCALE GENOMIC DNA]</scope>
    <source>
        <strain evidence="4">CBS 9802 / IAM 14324 / JCM 22182 / KY 12970</strain>
    </source>
</reference>
<dbReference type="InterPro" id="IPR050309">
    <property type="entry name" value="Type-B_Carboxylest/Lipase"/>
</dbReference>
<dbReference type="Proteomes" id="UP000009131">
    <property type="component" value="Unassembled WGS sequence"/>
</dbReference>
<evidence type="ECO:0000256" key="1">
    <source>
        <dbReference type="SAM" id="SignalP"/>
    </source>
</evidence>
<comment type="caution">
    <text evidence="3">The sequence shown here is derived from an EMBL/GenBank/DDBJ whole genome shotgun (WGS) entry which is preliminary data.</text>
</comment>
<dbReference type="InterPro" id="IPR019819">
    <property type="entry name" value="Carboxylesterase_B_CS"/>
</dbReference>
<dbReference type="AlphaFoldDB" id="G7EAY5"/>
<sequence>MHFHLLGLVPVICSLSFVHANARLQHRHTHGKRQANSINVDVNVDGLATFRGSLNPKGVETFHSIPYVEKPGRLEAPRTLKGPLVPAFRSATTQAPACPQLDTPMSSEITPAIKQQIGQELGILGLETAVAGLSRAPTSEDCLYLSIYRPKGTTATDRLPVLVWYHGGGYTTGSSALYDGSDIVAMSVRLGTPIAVVVPNYRLGAYGFLAGQQMQDALLSNLGFMDQRMALFWIAYHSRSFGIDPFKVTISGQSAGAASVGYHTLFANGRTAYLSHLFRATIEQSGDPSYFIGTMTDGQASFDTLAHACGCGHAKDPIACLRAVPADQYAASTRYLGRVAYNSNLKPFGIKMDNRWLTSTATKALHDGLFSHVPSISGSATDEGTLPALNSAYIATKAASFAESDNVARLYPDEQANGSPYDSGSMPVVNPLFKRVASFLGDYSVQSSRRRFAEARVAQNVPTYTYQWNATRVLPVLGACHASDVPAWWYESWDKTGMGAAMRQYFVSFVATLNPNPVKPVTPLPHWQPRGQGGEQILFDSDKVRHQARIRRRWRSPVAQTLWVGRPSAKRLRQDNQTKARLAAALSRAVTAPSKALQGTISPLPCHRPKIASRRPEEAQKCLNSLLLHEDKDH</sequence>
<feature type="domain" description="Carboxylesterase type B" evidence="2">
    <location>
        <begin position="52"/>
        <end position="536"/>
    </location>
</feature>
<keyword evidence="1" id="KW-0732">Signal</keyword>
<evidence type="ECO:0000313" key="3">
    <source>
        <dbReference type="EMBL" id="GAA99995.1"/>
    </source>
</evidence>
<dbReference type="InterPro" id="IPR002018">
    <property type="entry name" value="CarbesteraseB"/>
</dbReference>
<reference evidence="3 4" key="2">
    <citation type="journal article" date="2012" name="Open Biol.">
        <title>Characteristics of nucleosomes and linker DNA regions on the genome of the basidiomycete Mixia osmundae revealed by mono- and dinucleosome mapping.</title>
        <authorList>
            <person name="Nishida H."/>
            <person name="Kondo S."/>
            <person name="Matsumoto T."/>
            <person name="Suzuki Y."/>
            <person name="Yoshikawa H."/>
            <person name="Taylor T.D."/>
            <person name="Sugiyama J."/>
        </authorList>
    </citation>
    <scope>NUCLEOTIDE SEQUENCE [LARGE SCALE GENOMIC DNA]</scope>
    <source>
        <strain evidence="4">CBS 9802 / IAM 14324 / JCM 22182 / KY 12970</strain>
    </source>
</reference>
<dbReference type="Gene3D" id="3.40.50.1820">
    <property type="entry name" value="alpha/beta hydrolase"/>
    <property type="match status" value="1"/>
</dbReference>
<dbReference type="PROSITE" id="PS00941">
    <property type="entry name" value="CARBOXYLESTERASE_B_2"/>
    <property type="match status" value="1"/>
</dbReference>
<keyword evidence="4" id="KW-1185">Reference proteome</keyword>
<feature type="chain" id="PRO_5003493097" description="Carboxylesterase type B domain-containing protein" evidence="1">
    <location>
        <begin position="21"/>
        <end position="634"/>
    </location>
</feature>
<dbReference type="InParanoid" id="G7EAY5"/>
<name>G7EAY5_MIXOS</name>